<evidence type="ECO:0000313" key="1">
    <source>
        <dbReference type="EMBL" id="NER13886.1"/>
    </source>
</evidence>
<organism evidence="1 2">
    <name type="scientific">Leptobacterium flavescens</name>
    <dbReference type="NCBI Taxonomy" id="472055"/>
    <lineage>
        <taxon>Bacteria</taxon>
        <taxon>Pseudomonadati</taxon>
        <taxon>Bacteroidota</taxon>
        <taxon>Flavobacteriia</taxon>
        <taxon>Flavobacteriales</taxon>
        <taxon>Flavobacteriaceae</taxon>
        <taxon>Leptobacterium</taxon>
    </lineage>
</organism>
<dbReference type="EMBL" id="JAABOO010000002">
    <property type="protein sequence ID" value="NER13886.1"/>
    <property type="molecule type" value="Genomic_DNA"/>
</dbReference>
<proteinExistence type="predicted"/>
<accession>A0A6P0UTY6</accession>
<name>A0A6P0UTY6_9FLAO</name>
<evidence type="ECO:0000313" key="2">
    <source>
        <dbReference type="Proteomes" id="UP000468581"/>
    </source>
</evidence>
<evidence type="ECO:0008006" key="3">
    <source>
        <dbReference type="Google" id="ProtNLM"/>
    </source>
</evidence>
<sequence>MCLIVKQLRLNKQNEIIILNQPEDLSIDLKKLEGVTIIRSLVKTSCVEFALVFIDSKEQLERQMMTLFPRLLDSSVLWIAYPNTTSRKLIDRISAEIDWTFLDDYRLQPTRKASLHENWEAIKWKIVKI</sequence>
<dbReference type="AlphaFoldDB" id="A0A6P0UTY6"/>
<comment type="caution">
    <text evidence="1">The sequence shown here is derived from an EMBL/GenBank/DDBJ whole genome shotgun (WGS) entry which is preliminary data.</text>
</comment>
<dbReference type="Proteomes" id="UP000468581">
    <property type="component" value="Unassembled WGS sequence"/>
</dbReference>
<keyword evidence="2" id="KW-1185">Reference proteome</keyword>
<reference evidence="1 2" key="1">
    <citation type="submission" date="2020-01" db="EMBL/GenBank/DDBJ databases">
        <title>Leptobacterium flavescens.</title>
        <authorList>
            <person name="Wang G."/>
        </authorList>
    </citation>
    <scope>NUCLEOTIDE SEQUENCE [LARGE SCALE GENOMIC DNA]</scope>
    <source>
        <strain evidence="1 2">KCTC 22160</strain>
    </source>
</reference>
<gene>
    <name evidence="1" type="ORF">GWK08_10575</name>
</gene>
<protein>
    <recommendedName>
        <fullName evidence="3">DUF3052 family protein</fullName>
    </recommendedName>
</protein>
<dbReference type="RefSeq" id="WP_163607102.1">
    <property type="nucleotide sequence ID" value="NZ_JAABOO010000002.1"/>
</dbReference>